<accession>A0A6C2C830</accession>
<gene>
    <name evidence="2" type="ORF">ESZ50_03260</name>
</gene>
<evidence type="ECO:0000256" key="1">
    <source>
        <dbReference type="SAM" id="Phobius"/>
    </source>
</evidence>
<dbReference type="EMBL" id="SDGZ01000010">
    <property type="protein sequence ID" value="TYC50084.1"/>
    <property type="molecule type" value="Genomic_DNA"/>
</dbReference>
<organism evidence="2 3">
    <name type="scientific">Weissella muntiaci</name>
    <dbReference type="NCBI Taxonomy" id="2508881"/>
    <lineage>
        <taxon>Bacteria</taxon>
        <taxon>Bacillati</taxon>
        <taxon>Bacillota</taxon>
        <taxon>Bacilli</taxon>
        <taxon>Lactobacillales</taxon>
        <taxon>Lactobacillaceae</taxon>
        <taxon>Weissella</taxon>
    </lineage>
</organism>
<keyword evidence="1" id="KW-0812">Transmembrane</keyword>
<dbReference type="RefSeq" id="WP_148622166.1">
    <property type="nucleotide sequence ID" value="NZ_SDGZ01000010.1"/>
</dbReference>
<comment type="caution">
    <text evidence="2">The sequence shown here is derived from an EMBL/GenBank/DDBJ whole genome shotgun (WGS) entry which is preliminary data.</text>
</comment>
<name>A0A6C2C830_9LACO</name>
<keyword evidence="1" id="KW-0472">Membrane</keyword>
<evidence type="ECO:0000313" key="3">
    <source>
        <dbReference type="Proteomes" id="UP000371977"/>
    </source>
</evidence>
<dbReference type="AlphaFoldDB" id="A0A6C2C830"/>
<reference evidence="2 3" key="1">
    <citation type="submission" date="2019-01" db="EMBL/GenBank/DDBJ databases">
        <title>Weissella sp. nov., a novel lactic acid bacterium isolated from animal feces.</title>
        <authorList>
            <person name="Wang L.-T."/>
        </authorList>
    </citation>
    <scope>NUCLEOTIDE SEQUENCE [LARGE SCALE GENOMIC DNA]</scope>
    <source>
        <strain evidence="2 3">8H-2</strain>
    </source>
</reference>
<keyword evidence="1" id="KW-1133">Transmembrane helix</keyword>
<keyword evidence="3" id="KW-1185">Reference proteome</keyword>
<proteinExistence type="predicted"/>
<sequence length="60" mass="6862">MRIFKYIARSALFVSLFAGLFEANNLMNSHGVSDSFLFLIFTSGLLIGLIFYILYFTTKK</sequence>
<feature type="transmembrane region" description="Helical" evidence="1">
    <location>
        <begin position="35"/>
        <end position="55"/>
    </location>
</feature>
<evidence type="ECO:0000313" key="2">
    <source>
        <dbReference type="EMBL" id="TYC50084.1"/>
    </source>
</evidence>
<dbReference type="Proteomes" id="UP000371977">
    <property type="component" value="Unassembled WGS sequence"/>
</dbReference>
<protein>
    <submittedName>
        <fullName evidence="2">Uncharacterized protein</fullName>
    </submittedName>
</protein>